<evidence type="ECO:0000256" key="1">
    <source>
        <dbReference type="ARBA" id="ARBA00022729"/>
    </source>
</evidence>
<accession>A0A518EKU8</accession>
<dbReference type="SUPFAM" id="SSF69318">
    <property type="entry name" value="Integrin alpha N-terminal domain"/>
    <property type="match status" value="1"/>
</dbReference>
<dbReference type="PANTHER" id="PTHR44103">
    <property type="entry name" value="PROPROTEIN CONVERTASE P"/>
    <property type="match status" value="1"/>
</dbReference>
<proteinExistence type="predicted"/>
<dbReference type="Pfam" id="PF13517">
    <property type="entry name" value="FG-GAP_3"/>
    <property type="match status" value="1"/>
</dbReference>
<dbReference type="Proteomes" id="UP000320390">
    <property type="component" value="Chromosome"/>
</dbReference>
<dbReference type="EMBL" id="CP036434">
    <property type="protein sequence ID" value="QDV04723.1"/>
    <property type="molecule type" value="Genomic_DNA"/>
</dbReference>
<feature type="compositionally biased region" description="Polar residues" evidence="2">
    <location>
        <begin position="229"/>
        <end position="243"/>
    </location>
</feature>
<keyword evidence="1" id="KW-0732">Signal</keyword>
<sequence>MCDSRVACQKSGGRGSPRDAQKVRNTSLVVASAINREIRLYQGMGGLGFASPTQYASTGHFPVLGLRAGDLDLDGQVDVVAEGFYLADYFRSLGPTGLSPAVKLPLVSFTPPPILGRLILDDLDGDSNTDIVRVEGRNSVRYVGWYQNQGSGGATSFAPVTRLSHYDLSASAITAADVNGDGDYEVIRGDTLAAGTLSIHFHGPAAPGRPIEVKWTLHLRGGPRDHSHTPASRQPITASTSVT</sequence>
<feature type="region of interest" description="Disordered" evidence="2">
    <location>
        <begin position="220"/>
        <end position="243"/>
    </location>
</feature>
<dbReference type="PANTHER" id="PTHR44103:SF1">
    <property type="entry name" value="PROPROTEIN CONVERTASE P"/>
    <property type="match status" value="1"/>
</dbReference>
<gene>
    <name evidence="3" type="ORF">Poly30_02160</name>
</gene>
<dbReference type="InterPro" id="IPR028994">
    <property type="entry name" value="Integrin_alpha_N"/>
</dbReference>
<protein>
    <recommendedName>
        <fullName evidence="5">FG-GAP repeat protein</fullName>
    </recommendedName>
</protein>
<keyword evidence="4" id="KW-1185">Reference proteome</keyword>
<evidence type="ECO:0000313" key="4">
    <source>
        <dbReference type="Proteomes" id="UP000320390"/>
    </source>
</evidence>
<reference evidence="3 4" key="1">
    <citation type="submission" date="2019-02" db="EMBL/GenBank/DDBJ databases">
        <title>Deep-cultivation of Planctomycetes and their phenomic and genomic characterization uncovers novel biology.</title>
        <authorList>
            <person name="Wiegand S."/>
            <person name="Jogler M."/>
            <person name="Boedeker C."/>
            <person name="Pinto D."/>
            <person name="Vollmers J."/>
            <person name="Rivas-Marin E."/>
            <person name="Kohn T."/>
            <person name="Peeters S.H."/>
            <person name="Heuer A."/>
            <person name="Rast P."/>
            <person name="Oberbeckmann S."/>
            <person name="Bunk B."/>
            <person name="Jeske O."/>
            <person name="Meyerdierks A."/>
            <person name="Storesund J.E."/>
            <person name="Kallscheuer N."/>
            <person name="Luecker S."/>
            <person name="Lage O.M."/>
            <person name="Pohl T."/>
            <person name="Merkel B.J."/>
            <person name="Hornburger P."/>
            <person name="Mueller R.-W."/>
            <person name="Bruemmer F."/>
            <person name="Labrenz M."/>
            <person name="Spormann A.M."/>
            <person name="Op den Camp H."/>
            <person name="Overmann J."/>
            <person name="Amann R."/>
            <person name="Jetten M.S.M."/>
            <person name="Mascher T."/>
            <person name="Medema M.H."/>
            <person name="Devos D.P."/>
            <person name="Kaster A.-K."/>
            <person name="Ovreas L."/>
            <person name="Rohde M."/>
            <person name="Galperin M.Y."/>
            <person name="Jogler C."/>
        </authorList>
    </citation>
    <scope>NUCLEOTIDE SEQUENCE [LARGE SCALE GENOMIC DNA]</scope>
    <source>
        <strain evidence="3 4">Poly30</strain>
    </source>
</reference>
<dbReference type="InterPro" id="IPR013517">
    <property type="entry name" value="FG-GAP"/>
</dbReference>
<evidence type="ECO:0008006" key="5">
    <source>
        <dbReference type="Google" id="ProtNLM"/>
    </source>
</evidence>
<evidence type="ECO:0000256" key="2">
    <source>
        <dbReference type="SAM" id="MobiDB-lite"/>
    </source>
</evidence>
<organism evidence="3 4">
    <name type="scientific">Saltatorellus ferox</name>
    <dbReference type="NCBI Taxonomy" id="2528018"/>
    <lineage>
        <taxon>Bacteria</taxon>
        <taxon>Pseudomonadati</taxon>
        <taxon>Planctomycetota</taxon>
        <taxon>Planctomycetia</taxon>
        <taxon>Planctomycetia incertae sedis</taxon>
        <taxon>Saltatorellus</taxon>
    </lineage>
</organism>
<evidence type="ECO:0000313" key="3">
    <source>
        <dbReference type="EMBL" id="QDV04723.1"/>
    </source>
</evidence>
<name>A0A518EKU8_9BACT</name>
<dbReference type="AlphaFoldDB" id="A0A518EKU8"/>